<comment type="caution">
    <text evidence="1">The sequence shown here is derived from an EMBL/GenBank/DDBJ whole genome shotgun (WGS) entry which is preliminary data.</text>
</comment>
<dbReference type="AlphaFoldDB" id="U2XM16"/>
<dbReference type="EMBL" id="AWXE01000004">
    <property type="protein sequence ID" value="ERL46162.1"/>
    <property type="molecule type" value="Genomic_DNA"/>
</dbReference>
<sequence length="90" mass="10470">MSIIYNSLKILSIISLLIGGLHIHEHEFHGHFEADEYEVTCIHCDLIKNINTSNETTSSDFFDEFYQLTQQFFLTYSFPTYLPRGPPILL</sequence>
<dbReference type="GO" id="GO:0004617">
    <property type="term" value="F:phosphoglycerate dehydrogenase activity"/>
    <property type="evidence" value="ECO:0007669"/>
    <property type="project" value="UniProtKB-EC"/>
</dbReference>
<dbReference type="EC" id="1.1.1.95" evidence="1"/>
<dbReference type="STRING" id="1397666.RS24_01155"/>
<accession>U2XM16</accession>
<keyword evidence="2" id="KW-1185">Reference proteome</keyword>
<gene>
    <name evidence="1" type="ORF">RS24_01155</name>
</gene>
<evidence type="ECO:0000313" key="2">
    <source>
        <dbReference type="Proteomes" id="UP000016762"/>
    </source>
</evidence>
<reference evidence="1 2" key="1">
    <citation type="journal article" date="2014" name="FEMS Microbiol. Ecol.">
        <title>Genomic differentiation among two strains of the PS1 clade isolated from geographically separated marine habitats.</title>
        <authorList>
            <person name="Jimenez-Infante F."/>
            <person name="Ngugi D.K."/>
            <person name="Alam I."/>
            <person name="Rashid M."/>
            <person name="Baalawi W."/>
            <person name="Kamau A.A."/>
            <person name="Bajic V.B."/>
            <person name="Stingl U."/>
        </authorList>
    </citation>
    <scope>NUCLEOTIDE SEQUENCE [LARGE SCALE GENOMIC DNA]</scope>
    <source>
        <strain evidence="1 2">RS24</strain>
    </source>
</reference>
<keyword evidence="1" id="KW-0560">Oxidoreductase</keyword>
<evidence type="ECO:0000313" key="1">
    <source>
        <dbReference type="EMBL" id="ERL46162.1"/>
    </source>
</evidence>
<dbReference type="Proteomes" id="UP000016762">
    <property type="component" value="Unassembled WGS sequence"/>
</dbReference>
<proteinExistence type="predicted"/>
<name>U2XM16_9PROT</name>
<protein>
    <submittedName>
        <fullName evidence="1">D-3-phosphoglycerate dehydrogenase protein</fullName>
        <ecNumber evidence="1">1.1.1.95</ecNumber>
    </submittedName>
</protein>
<organism evidence="1 2">
    <name type="scientific">Candidatus Micropelagius thuwalensis</name>
    <dbReference type="NCBI Taxonomy" id="1397666"/>
    <lineage>
        <taxon>Bacteria</taxon>
        <taxon>Pseudomonadati</taxon>
        <taxon>Pseudomonadota</taxon>
        <taxon>Alphaproteobacteria</taxon>
        <taxon>PS1 clade</taxon>
        <taxon>Candidatus Micropelagius</taxon>
    </lineage>
</organism>